<keyword evidence="2 4" id="KW-1133">Transmembrane helix</keyword>
<dbReference type="AlphaFoldDB" id="A0A975ERN3"/>
<keyword evidence="3 4" id="KW-0472">Membrane</keyword>
<protein>
    <submittedName>
        <fullName evidence="6">MFS transporter</fullName>
    </submittedName>
</protein>
<feature type="transmembrane region" description="Helical" evidence="4">
    <location>
        <begin position="261"/>
        <end position="280"/>
    </location>
</feature>
<dbReference type="Proteomes" id="UP000665026">
    <property type="component" value="Chromosome"/>
</dbReference>
<dbReference type="InterPro" id="IPR020846">
    <property type="entry name" value="MFS_dom"/>
</dbReference>
<feature type="domain" description="Major facilitator superfamily (MFS) profile" evidence="5">
    <location>
        <begin position="13"/>
        <end position="400"/>
    </location>
</feature>
<evidence type="ECO:0000256" key="1">
    <source>
        <dbReference type="ARBA" id="ARBA00022692"/>
    </source>
</evidence>
<dbReference type="PANTHER" id="PTHR11360">
    <property type="entry name" value="MONOCARBOXYLATE TRANSPORTER"/>
    <property type="match status" value="1"/>
</dbReference>
<dbReference type="KEGG" id="cact:HZ995_06255"/>
<feature type="transmembrane region" description="Helical" evidence="4">
    <location>
        <begin position="138"/>
        <end position="160"/>
    </location>
</feature>
<organism evidence="6 7">
    <name type="scientific">Cognatishimia activa</name>
    <dbReference type="NCBI Taxonomy" id="1715691"/>
    <lineage>
        <taxon>Bacteria</taxon>
        <taxon>Pseudomonadati</taxon>
        <taxon>Pseudomonadota</taxon>
        <taxon>Alphaproteobacteria</taxon>
        <taxon>Rhodobacterales</taxon>
        <taxon>Paracoccaceae</taxon>
        <taxon>Cognatishimia</taxon>
    </lineage>
</organism>
<keyword evidence="1 4" id="KW-0812">Transmembrane</keyword>
<dbReference type="SUPFAM" id="SSF103473">
    <property type="entry name" value="MFS general substrate transporter"/>
    <property type="match status" value="1"/>
</dbReference>
<feature type="transmembrane region" description="Helical" evidence="4">
    <location>
        <begin position="12"/>
        <end position="32"/>
    </location>
</feature>
<name>A0A975ERN3_9RHOB</name>
<dbReference type="EMBL" id="CP060010">
    <property type="protein sequence ID" value="QTN37103.1"/>
    <property type="molecule type" value="Genomic_DNA"/>
</dbReference>
<sequence>MGFARFLIDNARWLAAGALLTFMSGFGQTFFISIFAGEIRAEFGLSHGEWGAIYAMGTTASAVVMVWAGALADRFRARTLGTIILIGSVIACLFMAANPYAALLPLAIFALRFTGQGMSSHLGIVIMSRWFSKMRGRAIAIASFGFSTAEIILPISFVLLMGWLDWRLLWVAAAVMAALGIPALRQLLKSERSPNELAETTVTLGLDQRHWTRGETLKHWVFWLMFPAIVGQSAFGTAFFFHQVHFAEVKALSHLSLVASFPFFTAVTVASMTCFGWALDRFGVTRILPFYELPIALAFICFALASGLPMIWLGLLFFGVTAGASTTLVPAFWAEVYGTKHIGAIKALAAAAMVFGSAVGPGLTGGLIDLGIGLEAQYLGIAVFFACVTAALYVGIRKLRDQIQSSVDPA</sequence>
<evidence type="ECO:0000259" key="5">
    <source>
        <dbReference type="PROSITE" id="PS50850"/>
    </source>
</evidence>
<dbReference type="Gene3D" id="1.20.1250.20">
    <property type="entry name" value="MFS general substrate transporter like domains"/>
    <property type="match status" value="2"/>
</dbReference>
<feature type="transmembrane region" description="Helical" evidence="4">
    <location>
        <begin position="220"/>
        <end position="241"/>
    </location>
</feature>
<gene>
    <name evidence="6" type="ORF">HZ995_06255</name>
</gene>
<feature type="transmembrane region" description="Helical" evidence="4">
    <location>
        <begin position="376"/>
        <end position="396"/>
    </location>
</feature>
<proteinExistence type="predicted"/>
<reference evidence="6" key="1">
    <citation type="submission" date="2020-07" db="EMBL/GenBank/DDBJ databases">
        <title>Genome sequences of bacteria associated with the marine, planktonic diatom Thalassiosira profunda strain ECT2AJA-044.</title>
        <authorList>
            <person name="Gargas C.B."/>
            <person name="Roberts W.R."/>
            <person name="Alverson A.J."/>
        </authorList>
    </citation>
    <scope>NUCLEOTIDE SEQUENCE</scope>
    <source>
        <strain evidence="6">ECT2AJA-044</strain>
    </source>
</reference>
<feature type="transmembrane region" description="Helical" evidence="4">
    <location>
        <begin position="52"/>
        <end position="72"/>
    </location>
</feature>
<dbReference type="InterPro" id="IPR036259">
    <property type="entry name" value="MFS_trans_sf"/>
</dbReference>
<feature type="transmembrane region" description="Helical" evidence="4">
    <location>
        <begin position="79"/>
        <end position="97"/>
    </location>
</feature>
<dbReference type="PANTHER" id="PTHR11360:SF308">
    <property type="entry name" value="BLL3089 PROTEIN"/>
    <property type="match status" value="1"/>
</dbReference>
<dbReference type="InterPro" id="IPR011701">
    <property type="entry name" value="MFS"/>
</dbReference>
<dbReference type="RefSeq" id="WP_209357798.1">
    <property type="nucleotide sequence ID" value="NZ_CP060010.1"/>
</dbReference>
<dbReference type="PROSITE" id="PS50850">
    <property type="entry name" value="MFS"/>
    <property type="match status" value="1"/>
</dbReference>
<feature type="transmembrane region" description="Helical" evidence="4">
    <location>
        <begin position="287"/>
        <end position="305"/>
    </location>
</feature>
<feature type="transmembrane region" description="Helical" evidence="4">
    <location>
        <begin position="345"/>
        <end position="364"/>
    </location>
</feature>
<evidence type="ECO:0000313" key="6">
    <source>
        <dbReference type="EMBL" id="QTN37103.1"/>
    </source>
</evidence>
<dbReference type="InterPro" id="IPR050327">
    <property type="entry name" value="Proton-linked_MCT"/>
</dbReference>
<feature type="transmembrane region" description="Helical" evidence="4">
    <location>
        <begin position="311"/>
        <end position="333"/>
    </location>
</feature>
<accession>A0A975ERN3</accession>
<feature type="transmembrane region" description="Helical" evidence="4">
    <location>
        <begin position="103"/>
        <end position="126"/>
    </location>
</feature>
<feature type="transmembrane region" description="Helical" evidence="4">
    <location>
        <begin position="166"/>
        <end position="184"/>
    </location>
</feature>
<evidence type="ECO:0000313" key="7">
    <source>
        <dbReference type="Proteomes" id="UP000665026"/>
    </source>
</evidence>
<evidence type="ECO:0000256" key="2">
    <source>
        <dbReference type="ARBA" id="ARBA00022989"/>
    </source>
</evidence>
<evidence type="ECO:0000256" key="4">
    <source>
        <dbReference type="SAM" id="Phobius"/>
    </source>
</evidence>
<evidence type="ECO:0000256" key="3">
    <source>
        <dbReference type="ARBA" id="ARBA00023136"/>
    </source>
</evidence>
<dbReference type="Pfam" id="PF07690">
    <property type="entry name" value="MFS_1"/>
    <property type="match status" value="1"/>
</dbReference>
<dbReference type="GO" id="GO:0022857">
    <property type="term" value="F:transmembrane transporter activity"/>
    <property type="evidence" value="ECO:0007669"/>
    <property type="project" value="InterPro"/>
</dbReference>